<protein>
    <submittedName>
        <fullName evidence="2">Uncharacterized protein</fullName>
    </submittedName>
</protein>
<proteinExistence type="predicted"/>
<gene>
    <name evidence="2" type="ORF">J4P68_14765</name>
</gene>
<keyword evidence="3" id="KW-1185">Reference proteome</keyword>
<accession>A0ABS3MGR8</accession>
<dbReference type="RefSeq" id="WP_207833421.1">
    <property type="nucleotide sequence ID" value="NZ_CP088282.1"/>
</dbReference>
<organism evidence="2 3">
    <name type="scientific">Bradyrhizobium quebecense</name>
    <dbReference type="NCBI Taxonomy" id="2748629"/>
    <lineage>
        <taxon>Bacteria</taxon>
        <taxon>Pseudomonadati</taxon>
        <taxon>Pseudomonadota</taxon>
        <taxon>Alphaproteobacteria</taxon>
        <taxon>Hyphomicrobiales</taxon>
        <taxon>Nitrobacteraceae</taxon>
        <taxon>Bradyrhizobium</taxon>
    </lineage>
</organism>
<sequence length="91" mass="10141">MIAAMPAIIIGAGASVGEIIAQAVRRKLSAALAELKRLEDRIEHENAYLFVQEKLPHGPTSHCIFARATCPTSSMTARRCNPVDKYRHWPW</sequence>
<comment type="caution">
    <text evidence="2">The sequence shown here is derived from an EMBL/GenBank/DDBJ whole genome shotgun (WGS) entry which is preliminary data.</text>
</comment>
<keyword evidence="1" id="KW-0175">Coiled coil</keyword>
<evidence type="ECO:0000313" key="2">
    <source>
        <dbReference type="EMBL" id="MBO1430694.1"/>
    </source>
</evidence>
<feature type="coiled-coil region" evidence="1">
    <location>
        <begin position="21"/>
        <end position="48"/>
    </location>
</feature>
<dbReference type="Proteomes" id="UP000692816">
    <property type="component" value="Unassembled WGS sequence"/>
</dbReference>
<evidence type="ECO:0000313" key="3">
    <source>
        <dbReference type="Proteomes" id="UP000692816"/>
    </source>
</evidence>
<reference evidence="2" key="1">
    <citation type="journal article" date="2021" name="Int. J. Syst. Evol. Microbiol.">
        <title>Bradyrhizobium septentrionale sp. nov. (sv. septentrionale) and Bradyrhizobium quebecense sp. nov. (sv. septentrionale) associated with legumes native to Canada possess rearranged symbiosis genes and numerous insertion sequences.</title>
        <authorList>
            <person name="Bromfield E.S.P."/>
            <person name="Cloutier S."/>
        </authorList>
    </citation>
    <scope>NUCLEOTIDE SEQUENCE</scope>
    <source>
        <strain evidence="2">12S5</strain>
    </source>
</reference>
<name>A0ABS3MGR8_9BRAD</name>
<dbReference type="EMBL" id="JAGEPA010000001">
    <property type="protein sequence ID" value="MBO1430694.1"/>
    <property type="molecule type" value="Genomic_DNA"/>
</dbReference>
<evidence type="ECO:0000256" key="1">
    <source>
        <dbReference type="SAM" id="Coils"/>
    </source>
</evidence>